<dbReference type="Gene3D" id="1.10.1200.10">
    <property type="entry name" value="ACP-like"/>
    <property type="match status" value="1"/>
</dbReference>
<dbReference type="Pfam" id="PF00550">
    <property type="entry name" value="PP-binding"/>
    <property type="match status" value="1"/>
</dbReference>
<comment type="caution">
    <text evidence="2">The sequence shown here is derived from an EMBL/GenBank/DDBJ whole genome shotgun (WGS) entry which is preliminary data.</text>
</comment>
<dbReference type="EMBL" id="JAVFCB010000005">
    <property type="protein sequence ID" value="MDQ4214238.1"/>
    <property type="molecule type" value="Genomic_DNA"/>
</dbReference>
<reference evidence="2 3" key="1">
    <citation type="submission" date="2023-08" db="EMBL/GenBank/DDBJ databases">
        <title>Microbacterium sp. nov., isolated from a waste landfill.</title>
        <authorList>
            <person name="Wen W."/>
        </authorList>
    </citation>
    <scope>NUCLEOTIDE SEQUENCE [LARGE SCALE GENOMIC DNA]</scope>
    <source>
        <strain evidence="2 3">ASV81</strain>
    </source>
</reference>
<feature type="domain" description="Carrier" evidence="1">
    <location>
        <begin position="1"/>
        <end position="70"/>
    </location>
</feature>
<dbReference type="InterPro" id="IPR036736">
    <property type="entry name" value="ACP-like_sf"/>
</dbReference>
<evidence type="ECO:0000313" key="2">
    <source>
        <dbReference type="EMBL" id="MDQ4214238.1"/>
    </source>
</evidence>
<keyword evidence="3" id="KW-1185">Reference proteome</keyword>
<accession>A0ABU0XGI6</accession>
<name>A0ABU0XGI6_9MICO</name>
<proteinExistence type="predicted"/>
<sequence>MEQNELLELVAEILEVESVALTDDLADKGWDSLSNLTFIAEVDERVGVEVDADGLAHAVTVADLLPLTRA</sequence>
<dbReference type="PROSITE" id="PS50075">
    <property type="entry name" value="CARRIER"/>
    <property type="match status" value="1"/>
</dbReference>
<protein>
    <submittedName>
        <fullName evidence="2">Acyl carrier protein</fullName>
    </submittedName>
</protein>
<dbReference type="Proteomes" id="UP001230289">
    <property type="component" value="Unassembled WGS sequence"/>
</dbReference>
<dbReference type="InterPro" id="IPR009081">
    <property type="entry name" value="PP-bd_ACP"/>
</dbReference>
<evidence type="ECO:0000259" key="1">
    <source>
        <dbReference type="PROSITE" id="PS50075"/>
    </source>
</evidence>
<dbReference type="RefSeq" id="WP_308489176.1">
    <property type="nucleotide sequence ID" value="NZ_JAVFCB010000005.1"/>
</dbReference>
<organism evidence="2 3">
    <name type="scientific">Microbacterium capsulatum</name>
    <dbReference type="NCBI Taxonomy" id="3041921"/>
    <lineage>
        <taxon>Bacteria</taxon>
        <taxon>Bacillati</taxon>
        <taxon>Actinomycetota</taxon>
        <taxon>Actinomycetes</taxon>
        <taxon>Micrococcales</taxon>
        <taxon>Microbacteriaceae</taxon>
        <taxon>Microbacterium</taxon>
    </lineage>
</organism>
<dbReference type="SUPFAM" id="SSF47336">
    <property type="entry name" value="ACP-like"/>
    <property type="match status" value="1"/>
</dbReference>
<evidence type="ECO:0000313" key="3">
    <source>
        <dbReference type="Proteomes" id="UP001230289"/>
    </source>
</evidence>
<gene>
    <name evidence="2" type="ORF">RBR11_09960</name>
</gene>